<gene>
    <name evidence="3" type="ORF">NEUTE1DRAFT_124744</name>
</gene>
<dbReference type="EMBL" id="GL891307">
    <property type="protein sequence ID" value="EGO54505.1"/>
    <property type="molecule type" value="Genomic_DNA"/>
</dbReference>
<feature type="compositionally biased region" description="Basic and acidic residues" evidence="1">
    <location>
        <begin position="1841"/>
        <end position="1850"/>
    </location>
</feature>
<feature type="compositionally biased region" description="Polar residues" evidence="1">
    <location>
        <begin position="141"/>
        <end position="152"/>
    </location>
</feature>
<dbReference type="RefSeq" id="XP_009854457.1">
    <property type="nucleotide sequence ID" value="XM_009856155.1"/>
</dbReference>
<feature type="compositionally biased region" description="Basic and acidic residues" evidence="1">
    <location>
        <begin position="1531"/>
        <end position="1543"/>
    </location>
</feature>
<dbReference type="PANTHER" id="PTHR23509:SF10">
    <property type="entry name" value="LD21067P"/>
    <property type="match status" value="1"/>
</dbReference>
<sequence>MAPASGTGPGAAADKKPEKSYLASAVDSINPWAANRSTTPTPKEPPPPKPVVPVNPNPGDHSTNPFYGHSFKRYPPDCPPLNVQWFHAVDVPKRKPKFLQSKTDDDKKTQTQPKKYAPFSPGDSRALEVAYQARLEEIEQQRANPKRSTSVRLGSKRPRVVSGDEANNTNLDSTEEEAKNHIRVPVNEDFLFDVDLDDRELAPVYWEGPVYEVRRGTWFYQEGSTVRPCEENLAAQLEEGYMKIRPWMYPTRTRSDSGTKTVTPKASVSNLKAAAAAQKETPAKIESTVVQHQPQTYRLFGAYMNNIATYHDESTVWLSSEGVLSWVTSTVYERFAGGGYMSGVKLVRGYNTETKKPKDDKRPSTPTGTKSTSAEQDEKLQKVLKRRSAPAGAHSLSEETVVVKEEGEEEGPDEIESTRARLSRQISNLIEGVKDPEAEAEAIRKREEKEIRDDYNARLGETQGREIEHLVLVTHGIGQLLGKKIESVNFVHDVNMLRKTLKETYSSSADLRALNGEIEVEGPGNSRVQVLPVVWRHLLDFPKRKPKRREHDLGEAPYEEDEYDITIEGVAFARSLISDLALDVLLYQSAYRETIAEIVLREANRIYKLFKDRNPNFNGKVHVIGHSLGSAIMFDILCRQREKRPETEPFKNPLRLWPTHTQDRYEPKESKELAFEFDVEDFYALGSPIGLFQMLKGRTIAARHLPNAYPSESPLNPEYMDDPFFLAATAHHHHHHHHNSDQSLSPITNLPYSISSPKVAQLFNIFHPSDPISYRLEPLISPAMSTLKPQALPYTKKSIFGSVAPQGLTGIGAKVGQSVSGLWSSLSAGIASSLLNRSLGFSQEDVANINASQAQHQNSSPGAGTNIAGGVISPESPKMSDAQRSEKTAERMRQLANAGHDGALIDDELETLFSRFERKRLDMVHAAKEGGSTAAAKEEWVKEEAKAQKLKREEMKVRALNRNGRVDYSIQESVLDFNPINTIASHMSYWADEDVCHFILSQMLVSSKTKTPRVGEESSRNCTHPTPSFHCFIHTWWVALSCVRSEDGFSMSAVSSTVPPSFPNRIPEDTNNKAGFVMTDPGPLQSPNVDADWVRFGSLRLRYGFPDRRDPRIIPVGWICCKCQHNNTHSDAYGKPAEIEPGNTDHLKPCAEVNCRSRKRDHYGNELDPFPHSLCPECTLINHKDHPIMSGIGIPAALSDHIDRSKVAFWECCHCLKLNAINDSASGRCFSCHFQSQGSGHCRNPDHPRLQVKALSALRQFPEEGNNLWDAYRKVSMETDDEIMLSAHVTCGDCRLLNGYKEYLIFADQTERRRAPTPVEKVALLDEFEKHISKQFRKRTNINVCWRTIDRFKRYRAKKVVDKSSFLGNCDPNLYPECDMEKTKKIMQRDARAKARFAMGHGQASVALMFRQKYRIMRDHGYFRDTRLVYECFTRQVAKTDHRLVTVGYVNRERARSTNTAEEDEVEAEAYQQRERIPNAAVSKDGTNNLANDVNNICVHMNAALANPVEKSYDSLTDDEPKTPPPPPPEVTKRREDGWKDSESCSVQRGNSRTEILSSSSSNSQWKARQSNDYYARSARTAGLKSRAAFKLLEINKKYRLFRRNSSQIVVDLGFAPGSWSQVALDLTKPDGKVVGIDIIPAQPPRGVSSIQGNFLSEGVRGLVKGWLREEEGRGRVELLRKEREKAARVEQEAKEREEKERVEREEIEEAARGSGLEREIVGEVGEGVAGSEARQKEKNDVVEEMVQGLEKLELTERREEQPQQQQQQQQRQQQKDVAKQEIFADRPSYIELERMAVREAQLQQPELLEQDRREEDKATTAAKETESKFDGEDSTEELEEGHQQEEQQQPRKKKQPEQMRLVDVVLSDMSEPWPQTTGFSIQTLSNPYSRMMNTSGISFKDHAGSMDLCYAALSFANDTLKPGGHFVCKFYQGSEDKKLENMLKKLFTKVHRDKPDSSRSESKEAYFVALNRRGDVILEDIPI</sequence>
<feature type="region of interest" description="Disordered" evidence="1">
    <location>
        <begin position="1"/>
        <end position="74"/>
    </location>
</feature>
<dbReference type="PROSITE" id="PS51043">
    <property type="entry name" value="DDHD"/>
    <property type="match status" value="1"/>
</dbReference>
<feature type="compositionally biased region" description="Basic and acidic residues" evidence="1">
    <location>
        <begin position="1751"/>
        <end position="1762"/>
    </location>
</feature>
<feature type="region of interest" description="Disordered" evidence="1">
    <location>
        <begin position="1512"/>
        <end position="1569"/>
    </location>
</feature>
<dbReference type="GeneID" id="20824691"/>
<dbReference type="InterPro" id="IPR002877">
    <property type="entry name" value="RNA_MeTrfase_FtsJ_dom"/>
</dbReference>
<reference evidence="4" key="1">
    <citation type="journal article" date="2011" name="Genetics">
        <title>Massive changes in genome architecture accompany the transition to self-fertility in the filamentous fungus Neurospora tetrasperma.</title>
        <authorList>
            <person name="Ellison C.E."/>
            <person name="Stajich J.E."/>
            <person name="Jacobson D.J."/>
            <person name="Natvig D.O."/>
            <person name="Lapidus A."/>
            <person name="Foster B."/>
            <person name="Aerts A."/>
            <person name="Riley R."/>
            <person name="Lindquist E.A."/>
            <person name="Grigoriev I.V."/>
            <person name="Taylor J.W."/>
        </authorList>
    </citation>
    <scope>NUCLEOTIDE SEQUENCE [LARGE SCALE GENOMIC DNA]</scope>
    <source>
        <strain evidence="4">FGSC 2508 / P0657</strain>
    </source>
</reference>
<dbReference type="SUPFAM" id="SSF53335">
    <property type="entry name" value="S-adenosyl-L-methionine-dependent methyltransferases"/>
    <property type="match status" value="1"/>
</dbReference>
<evidence type="ECO:0000256" key="1">
    <source>
        <dbReference type="SAM" id="MobiDB-lite"/>
    </source>
</evidence>
<dbReference type="InterPro" id="IPR057826">
    <property type="entry name" value="WWE_C20G8.02"/>
</dbReference>
<feature type="compositionally biased region" description="Basic and acidic residues" evidence="1">
    <location>
        <begin position="881"/>
        <end position="891"/>
    </location>
</feature>
<dbReference type="InterPro" id="IPR058055">
    <property type="entry name" value="PA-PLA1"/>
</dbReference>
<feature type="compositionally biased region" description="Low complexity" evidence="1">
    <location>
        <begin position="1763"/>
        <end position="1773"/>
    </location>
</feature>
<feature type="region of interest" description="Disordered" evidence="1">
    <location>
        <begin position="351"/>
        <end position="419"/>
    </location>
</feature>
<feature type="region of interest" description="Disordered" evidence="1">
    <location>
        <begin position="140"/>
        <end position="177"/>
    </location>
</feature>
<feature type="region of interest" description="Disordered" evidence="1">
    <location>
        <begin position="1803"/>
        <end position="1859"/>
    </location>
</feature>
<dbReference type="InterPro" id="IPR029063">
    <property type="entry name" value="SAM-dependent_MTases_sf"/>
</dbReference>
<feature type="compositionally biased region" description="Basic and acidic residues" evidence="1">
    <location>
        <begin position="1810"/>
        <end position="1832"/>
    </location>
</feature>
<dbReference type="OrthoDB" id="431378at2759"/>
<accession>F8MXN4</accession>
<feature type="compositionally biased region" description="Acidic residues" evidence="1">
    <location>
        <begin position="406"/>
        <end position="415"/>
    </location>
</feature>
<dbReference type="GO" id="GO:0005737">
    <property type="term" value="C:cytoplasm"/>
    <property type="evidence" value="ECO:0007669"/>
    <property type="project" value="TreeGrafter"/>
</dbReference>
<dbReference type="HAMAP" id="MF_01547">
    <property type="entry name" value="RNA_methyltr_E"/>
    <property type="match status" value="1"/>
</dbReference>
<dbReference type="SUPFAM" id="SSF53474">
    <property type="entry name" value="alpha/beta-Hydrolases"/>
    <property type="match status" value="1"/>
</dbReference>
<keyword evidence="4" id="KW-1185">Reference proteome</keyword>
<dbReference type="SMART" id="SM01127">
    <property type="entry name" value="DDHD"/>
    <property type="match status" value="1"/>
</dbReference>
<feature type="compositionally biased region" description="Polar residues" evidence="1">
    <location>
        <begin position="852"/>
        <end position="863"/>
    </location>
</feature>
<feature type="region of interest" description="Disordered" evidence="1">
    <location>
        <begin position="96"/>
        <end position="122"/>
    </location>
</feature>
<dbReference type="Pfam" id="PF02862">
    <property type="entry name" value="DDHD"/>
    <property type="match status" value="1"/>
</dbReference>
<dbReference type="Pfam" id="PF23465">
    <property type="entry name" value="DUF7131"/>
    <property type="match status" value="1"/>
</dbReference>
<dbReference type="InterPro" id="IPR055555">
    <property type="entry name" value="PA-PLA1_DUF7131"/>
</dbReference>
<dbReference type="InterPro" id="IPR004177">
    <property type="entry name" value="DDHD_dom"/>
</dbReference>
<dbReference type="Pfam" id="PF23463">
    <property type="entry name" value="WWE_2"/>
    <property type="match status" value="1"/>
</dbReference>
<dbReference type="PANTHER" id="PTHR23509">
    <property type="entry name" value="PA-PL1 PHOSPHOLIPASE FAMILY"/>
    <property type="match status" value="1"/>
</dbReference>
<organism evidence="3 4">
    <name type="scientific">Neurospora tetrasperma (strain FGSC 2508 / ATCC MYA-4615 / P0657)</name>
    <dbReference type="NCBI Taxonomy" id="510951"/>
    <lineage>
        <taxon>Eukaryota</taxon>
        <taxon>Fungi</taxon>
        <taxon>Dikarya</taxon>
        <taxon>Ascomycota</taxon>
        <taxon>Pezizomycotina</taxon>
        <taxon>Sordariomycetes</taxon>
        <taxon>Sordariomycetidae</taxon>
        <taxon>Sordariales</taxon>
        <taxon>Sordariaceae</taxon>
        <taxon>Neurospora</taxon>
    </lineage>
</organism>
<dbReference type="HOGENOM" id="CLU_233249_0_0_1"/>
<dbReference type="Gene3D" id="3.40.50.150">
    <property type="entry name" value="Vaccinia Virus protein VP39"/>
    <property type="match status" value="2"/>
</dbReference>
<protein>
    <recommendedName>
        <fullName evidence="2">DDHD domain-containing protein</fullName>
    </recommendedName>
</protein>
<dbReference type="FunFam" id="3.40.50.150:FF:000726">
    <property type="entry name" value="Ribosomal RNA methyltransferase"/>
    <property type="match status" value="1"/>
</dbReference>
<dbReference type="GO" id="GO:0008168">
    <property type="term" value="F:methyltransferase activity"/>
    <property type="evidence" value="ECO:0007669"/>
    <property type="project" value="InterPro"/>
</dbReference>
<name>F8MXN4_NEUT8</name>
<feature type="compositionally biased region" description="Basic and acidic residues" evidence="1">
    <location>
        <begin position="353"/>
        <end position="363"/>
    </location>
</feature>
<dbReference type="GO" id="GO:0046872">
    <property type="term" value="F:metal ion binding"/>
    <property type="evidence" value="ECO:0007669"/>
    <property type="project" value="InterPro"/>
</dbReference>
<dbReference type="Proteomes" id="UP000008065">
    <property type="component" value="Unassembled WGS sequence"/>
</dbReference>
<proteinExistence type="inferred from homology"/>
<feature type="region of interest" description="Disordered" evidence="1">
    <location>
        <begin position="852"/>
        <end position="891"/>
    </location>
</feature>
<evidence type="ECO:0000313" key="4">
    <source>
        <dbReference type="Proteomes" id="UP000008065"/>
    </source>
</evidence>
<feature type="compositionally biased region" description="Polar residues" evidence="1">
    <location>
        <begin position="364"/>
        <end position="374"/>
    </location>
</feature>
<evidence type="ECO:0000313" key="3">
    <source>
        <dbReference type="EMBL" id="EGO54505.1"/>
    </source>
</evidence>
<evidence type="ECO:0000259" key="2">
    <source>
        <dbReference type="PROSITE" id="PS51043"/>
    </source>
</evidence>
<dbReference type="KEGG" id="nte:NEUTE1DRAFT124744"/>
<dbReference type="GO" id="GO:0004620">
    <property type="term" value="F:phospholipase activity"/>
    <property type="evidence" value="ECO:0007669"/>
    <property type="project" value="TreeGrafter"/>
</dbReference>
<dbReference type="InterPro" id="IPR015507">
    <property type="entry name" value="rRNA-MeTfrase_E"/>
</dbReference>
<dbReference type="GO" id="GO:0001510">
    <property type="term" value="P:RNA methylation"/>
    <property type="evidence" value="ECO:0007669"/>
    <property type="project" value="InterPro"/>
</dbReference>
<feature type="domain" description="DDHD" evidence="2">
    <location>
        <begin position="675"/>
        <end position="1005"/>
    </location>
</feature>
<dbReference type="VEuPathDB" id="FungiDB:NEUTE1DRAFT_124744"/>
<feature type="compositionally biased region" description="Low complexity" evidence="1">
    <location>
        <begin position="1"/>
        <end position="12"/>
    </location>
</feature>
<feature type="region of interest" description="Disordered" evidence="1">
    <location>
        <begin position="1688"/>
        <end position="1780"/>
    </location>
</feature>
<feature type="compositionally biased region" description="Pro residues" evidence="1">
    <location>
        <begin position="42"/>
        <end position="56"/>
    </location>
</feature>
<feature type="compositionally biased region" description="Basic and acidic residues" evidence="1">
    <location>
        <begin position="1688"/>
        <end position="1722"/>
    </location>
</feature>
<feature type="compositionally biased region" description="Polar residues" evidence="1">
    <location>
        <begin position="1544"/>
        <end position="1569"/>
    </location>
</feature>
<dbReference type="InterPro" id="IPR029058">
    <property type="entry name" value="AB_hydrolase_fold"/>
</dbReference>
<dbReference type="Pfam" id="PF01728">
    <property type="entry name" value="FtsJ"/>
    <property type="match status" value="2"/>
</dbReference>